<dbReference type="AlphaFoldDB" id="A0A2I2KR57"/>
<gene>
    <name evidence="2" type="ORF">FRACA_2240001</name>
</gene>
<keyword evidence="3" id="KW-1185">Reference proteome</keyword>
<reference evidence="2 3" key="1">
    <citation type="submission" date="2017-06" db="EMBL/GenBank/DDBJ databases">
        <authorList>
            <person name="Kim H.J."/>
            <person name="Triplett B.A."/>
        </authorList>
    </citation>
    <scope>NUCLEOTIDE SEQUENCE [LARGE SCALE GENOMIC DNA]</scope>
    <source>
        <strain evidence="2">FRACA_ARgP5</strain>
    </source>
</reference>
<protein>
    <recommendedName>
        <fullName evidence="4">Bacterial transcriptional activator domain-containing protein</fullName>
    </recommendedName>
</protein>
<evidence type="ECO:0000256" key="1">
    <source>
        <dbReference type="SAM" id="MobiDB-lite"/>
    </source>
</evidence>
<organism evidence="2 3">
    <name type="scientific">Frankia canadensis</name>
    <dbReference type="NCBI Taxonomy" id="1836972"/>
    <lineage>
        <taxon>Bacteria</taxon>
        <taxon>Bacillati</taxon>
        <taxon>Actinomycetota</taxon>
        <taxon>Actinomycetes</taxon>
        <taxon>Frankiales</taxon>
        <taxon>Frankiaceae</taxon>
        <taxon>Frankia</taxon>
    </lineage>
</organism>
<proteinExistence type="predicted"/>
<name>A0A2I2KR57_9ACTN</name>
<feature type="region of interest" description="Disordered" evidence="1">
    <location>
        <begin position="1"/>
        <end position="91"/>
    </location>
</feature>
<dbReference type="EMBL" id="FZMO01000140">
    <property type="protein sequence ID" value="SNQ48153.1"/>
    <property type="molecule type" value="Genomic_DNA"/>
</dbReference>
<evidence type="ECO:0000313" key="2">
    <source>
        <dbReference type="EMBL" id="SNQ48153.1"/>
    </source>
</evidence>
<feature type="compositionally biased region" description="Pro residues" evidence="1">
    <location>
        <begin position="1"/>
        <end position="14"/>
    </location>
</feature>
<sequence length="346" mass="36432">MPPSGPATPAPIPPVGSVGPAVANQPGTTAWPTGASARPSASPTYTDGDPTIPDPPRRGGPPITTGISGPAAAGAGAATHDPARMDEPEATGEAQVRVLGTPTVEAPGPQPTVDLDLLTELVVYLALHREGAPQQQLTQEITFAGADAGDVDAVHTALDRARHWLGVDAEGRPRLTADTQGHWRLSAEVRCDWELFVAYSHRADMVGSDTEVDLTTALRMVSGPLWTTLPADRYRWATTGPIARSTRAGVVDVAHRLAGLTLGFGDTMTAMAACRTGLRAVPTSEVLWRDLLRTVAARGDRRTLEAVVTEMYRSISAGGSRRGGRAEAETDALVQTLLPGFRRGRR</sequence>
<evidence type="ECO:0000313" key="3">
    <source>
        <dbReference type="Proteomes" id="UP000234331"/>
    </source>
</evidence>
<dbReference type="Proteomes" id="UP000234331">
    <property type="component" value="Unassembled WGS sequence"/>
</dbReference>
<feature type="compositionally biased region" description="Low complexity" evidence="1">
    <location>
        <begin position="60"/>
        <end position="78"/>
    </location>
</feature>
<evidence type="ECO:0008006" key="4">
    <source>
        <dbReference type="Google" id="ProtNLM"/>
    </source>
</evidence>
<accession>A0A2I2KR57</accession>